<name>A0A1F7I6W0_9BACT</name>
<protein>
    <submittedName>
        <fullName evidence="5">Uncharacterized protein</fullName>
    </submittedName>
</protein>
<keyword evidence="1" id="KW-0808">Transferase</keyword>
<dbReference type="Proteomes" id="UP000179270">
    <property type="component" value="Unassembled WGS sequence"/>
</dbReference>
<dbReference type="Gene3D" id="3.40.50.20">
    <property type="match status" value="1"/>
</dbReference>
<evidence type="ECO:0000256" key="4">
    <source>
        <dbReference type="PIRSR" id="PIRSR620019-2"/>
    </source>
</evidence>
<evidence type="ECO:0000313" key="6">
    <source>
        <dbReference type="Proteomes" id="UP000179270"/>
    </source>
</evidence>
<accession>A0A1F7I6W0</accession>
<evidence type="ECO:0000313" key="5">
    <source>
        <dbReference type="EMBL" id="OGK39108.1"/>
    </source>
</evidence>
<dbReference type="Gene3D" id="2.160.10.10">
    <property type="entry name" value="Hexapeptide repeat proteins"/>
    <property type="match status" value="1"/>
</dbReference>
<dbReference type="AlphaFoldDB" id="A0A1F7I6W0"/>
<dbReference type="InterPro" id="IPR018357">
    <property type="entry name" value="Hexapep_transf_CS"/>
</dbReference>
<dbReference type="PANTHER" id="PTHR43300:SF7">
    <property type="entry name" value="UDP-N-ACETYLBACILLOSAMINE N-ACETYLTRANSFERASE"/>
    <property type="match status" value="1"/>
</dbReference>
<feature type="site" description="Increases basicity of active site His" evidence="3">
    <location>
        <position position="137"/>
    </location>
</feature>
<dbReference type="SUPFAM" id="SSF51161">
    <property type="entry name" value="Trimeric LpxA-like enzymes"/>
    <property type="match status" value="1"/>
</dbReference>
<dbReference type="Pfam" id="PF00132">
    <property type="entry name" value="Hexapep"/>
    <property type="match status" value="2"/>
</dbReference>
<dbReference type="InterPro" id="IPR050179">
    <property type="entry name" value="Trans_hexapeptide_repeat"/>
</dbReference>
<sequence>MKNKKQIYILGAGSMARETYLIYKNLKKDSLVLGFLEDKPHAKFLMDKPVYSLSRITSFKKNVTFVPAIGSPLRKLIVRKIEKLGFSLESVIHPSVPINQYISIQKGSIICPGVIMTCDIKIGKNCIVNINSLINHDAELGDFVTIGPGANIAGNVKIGKDSWIGVGVTIIDKIKIGEGSFIGAGAVVTKNIPPHTLAYGVPARSIRKISAKNWKDLI</sequence>
<dbReference type="STRING" id="1802055.A3A74_05790"/>
<keyword evidence="2" id="KW-0677">Repeat</keyword>
<evidence type="ECO:0000256" key="1">
    <source>
        <dbReference type="ARBA" id="ARBA00022679"/>
    </source>
</evidence>
<gene>
    <name evidence="5" type="ORF">A3A74_05790</name>
</gene>
<dbReference type="CDD" id="cd03360">
    <property type="entry name" value="LbH_AT_putative"/>
    <property type="match status" value="1"/>
</dbReference>
<dbReference type="InterPro" id="IPR011004">
    <property type="entry name" value="Trimer_LpxA-like_sf"/>
</dbReference>
<dbReference type="NCBIfam" id="TIGR03570">
    <property type="entry name" value="NeuD_NnaD"/>
    <property type="match status" value="1"/>
</dbReference>
<dbReference type="PANTHER" id="PTHR43300">
    <property type="entry name" value="ACETYLTRANSFERASE"/>
    <property type="match status" value="1"/>
</dbReference>
<dbReference type="InterPro" id="IPR001451">
    <property type="entry name" value="Hexapep"/>
</dbReference>
<feature type="binding site" evidence="4">
    <location>
        <position position="70"/>
    </location>
    <ligand>
        <name>substrate</name>
    </ligand>
</feature>
<dbReference type="EMBL" id="MGAF01000058">
    <property type="protein sequence ID" value="OGK39108.1"/>
    <property type="molecule type" value="Genomic_DNA"/>
</dbReference>
<organism evidence="5 6">
    <name type="scientific">Candidatus Roizmanbacteria bacterium RIFCSPLOWO2_01_FULL_35_13</name>
    <dbReference type="NCBI Taxonomy" id="1802055"/>
    <lineage>
        <taxon>Bacteria</taxon>
        <taxon>Candidatus Roizmaniibacteriota</taxon>
    </lineage>
</organism>
<evidence type="ECO:0000256" key="2">
    <source>
        <dbReference type="ARBA" id="ARBA00022737"/>
    </source>
</evidence>
<feature type="active site" description="Proton acceptor" evidence="3">
    <location>
        <position position="136"/>
    </location>
</feature>
<dbReference type="InterPro" id="IPR020019">
    <property type="entry name" value="AcTrfase_PglD-like"/>
</dbReference>
<dbReference type="GO" id="GO:0016740">
    <property type="term" value="F:transferase activity"/>
    <property type="evidence" value="ECO:0007669"/>
    <property type="project" value="UniProtKB-KW"/>
</dbReference>
<proteinExistence type="predicted"/>
<evidence type="ECO:0000256" key="3">
    <source>
        <dbReference type="PIRSR" id="PIRSR620019-1"/>
    </source>
</evidence>
<comment type="caution">
    <text evidence="5">The sequence shown here is derived from an EMBL/GenBank/DDBJ whole genome shotgun (WGS) entry which is preliminary data.</text>
</comment>
<dbReference type="PROSITE" id="PS00101">
    <property type="entry name" value="HEXAPEP_TRANSFERASES"/>
    <property type="match status" value="1"/>
</dbReference>
<reference evidence="5 6" key="1">
    <citation type="journal article" date="2016" name="Nat. Commun.">
        <title>Thousands of microbial genomes shed light on interconnected biogeochemical processes in an aquifer system.</title>
        <authorList>
            <person name="Anantharaman K."/>
            <person name="Brown C.T."/>
            <person name="Hug L.A."/>
            <person name="Sharon I."/>
            <person name="Castelle C.J."/>
            <person name="Probst A.J."/>
            <person name="Thomas B.C."/>
            <person name="Singh A."/>
            <person name="Wilkins M.J."/>
            <person name="Karaoz U."/>
            <person name="Brodie E.L."/>
            <person name="Williams K.H."/>
            <person name="Hubbard S.S."/>
            <person name="Banfield J.F."/>
        </authorList>
    </citation>
    <scope>NUCLEOTIDE SEQUENCE [LARGE SCALE GENOMIC DNA]</scope>
</reference>